<evidence type="ECO:0000313" key="3">
    <source>
        <dbReference type="Proteomes" id="UP000403266"/>
    </source>
</evidence>
<comment type="caution">
    <text evidence="2">The sequence shown here is derived from an EMBL/GenBank/DDBJ whole genome shotgun (WGS) entry which is preliminary data.</text>
</comment>
<dbReference type="EMBL" id="VOSK01000731">
    <property type="protein sequence ID" value="MPR31493.1"/>
    <property type="molecule type" value="Genomic_DNA"/>
</dbReference>
<dbReference type="GO" id="GO:0003677">
    <property type="term" value="F:DNA binding"/>
    <property type="evidence" value="ECO:0007669"/>
    <property type="project" value="InterPro"/>
</dbReference>
<proteinExistence type="predicted"/>
<feature type="domain" description="Transposase IS116/IS110/IS902 C-terminal" evidence="1">
    <location>
        <begin position="251"/>
        <end position="328"/>
    </location>
</feature>
<name>A0A5N7MX04_9HYPH</name>
<organism evidence="2 3">
    <name type="scientific">Microvirga tunisiensis</name>
    <dbReference type="NCBI Taxonomy" id="2108360"/>
    <lineage>
        <taxon>Bacteria</taxon>
        <taxon>Pseudomonadati</taxon>
        <taxon>Pseudomonadota</taxon>
        <taxon>Alphaproteobacteria</taxon>
        <taxon>Hyphomicrobiales</taxon>
        <taxon>Methylobacteriaceae</taxon>
        <taxon>Microvirga</taxon>
    </lineage>
</organism>
<dbReference type="NCBIfam" id="NF033542">
    <property type="entry name" value="transpos_IS110"/>
    <property type="match status" value="1"/>
</dbReference>
<keyword evidence="3" id="KW-1185">Reference proteome</keyword>
<protein>
    <submittedName>
        <fullName evidence="2">IS110 family transposase</fullName>
    </submittedName>
</protein>
<dbReference type="PANTHER" id="PTHR33055:SF3">
    <property type="entry name" value="PUTATIVE TRANSPOSASE FOR IS117-RELATED"/>
    <property type="match status" value="1"/>
</dbReference>
<accession>A0A5N7MX04</accession>
<dbReference type="OrthoDB" id="7459855at2"/>
<evidence type="ECO:0000259" key="1">
    <source>
        <dbReference type="Pfam" id="PF02371"/>
    </source>
</evidence>
<gene>
    <name evidence="2" type="ORF">FS320_43255</name>
</gene>
<dbReference type="PANTHER" id="PTHR33055">
    <property type="entry name" value="TRANSPOSASE FOR INSERTION SEQUENCE ELEMENT IS1111A"/>
    <property type="match status" value="1"/>
</dbReference>
<dbReference type="GO" id="GO:0006313">
    <property type="term" value="P:DNA transposition"/>
    <property type="evidence" value="ECO:0007669"/>
    <property type="project" value="InterPro"/>
</dbReference>
<dbReference type="GO" id="GO:0004803">
    <property type="term" value="F:transposase activity"/>
    <property type="evidence" value="ECO:0007669"/>
    <property type="project" value="InterPro"/>
</dbReference>
<dbReference type="RefSeq" id="WP_152718634.1">
    <property type="nucleotide sequence ID" value="NZ_VOSJ01000780.1"/>
</dbReference>
<dbReference type="Pfam" id="PF02371">
    <property type="entry name" value="Transposase_20"/>
    <property type="match status" value="1"/>
</dbReference>
<reference evidence="2 3" key="1">
    <citation type="journal article" date="2019" name="Syst. Appl. Microbiol.">
        <title>Microvirga tunisiensis sp. nov., a root nodule symbiotic bacterium isolated from Lupinus micranthus and L. luteus grown in Northern Tunisia.</title>
        <authorList>
            <person name="Msaddak A."/>
            <person name="Rejili M."/>
            <person name="Duran D."/>
            <person name="Mars M."/>
            <person name="Palacios J.M."/>
            <person name="Ruiz-Argueso T."/>
            <person name="Rey L."/>
            <person name="Imperial J."/>
        </authorList>
    </citation>
    <scope>NUCLEOTIDE SEQUENCE [LARGE SCALE GENOMIC DNA]</scope>
    <source>
        <strain evidence="2 3">Lmie10</strain>
    </source>
</reference>
<dbReference type="AlphaFoldDB" id="A0A5N7MX04"/>
<dbReference type="InterPro" id="IPR047650">
    <property type="entry name" value="Transpos_IS110"/>
</dbReference>
<evidence type="ECO:0000313" key="2">
    <source>
        <dbReference type="EMBL" id="MPR31493.1"/>
    </source>
</evidence>
<sequence length="378" mass="42359">MDLSTVALPVSEKPATLFVALELSKATWLVALHSPAADKVSLHRLAGGDTQELLTLIARKRDHAQTALARPVHVMSCYEAGYDGFWLHRLLCASGLDNRVLDAASILVDRRSRRAKTDRLDAAALLRTLMALDRGEPRVCRVVRVPSPEHEDERRRSRERARLVNERGQHASRIKGLLMTQGIRDFAPTRRNWRERLAELRTADGRALAACLTAEIERECRRLWQVIGMIAEVEAEQVHAAEKAATGAIQLSRLRGIGLTSASILADEVFFRSFQNRREIAGYLGLASSPWNSGAVSRDQGLQRSGNPRARRTAIELAWLWLRHQPESDLARWFQERVGAGKGRIRRTMIVALARKLMVALWRYVTQGLVPEGAVIKS</sequence>
<dbReference type="InterPro" id="IPR003346">
    <property type="entry name" value="Transposase_20"/>
</dbReference>
<dbReference type="Proteomes" id="UP000403266">
    <property type="component" value="Unassembled WGS sequence"/>
</dbReference>